<dbReference type="AlphaFoldDB" id="A0A062V717"/>
<keyword evidence="7" id="KW-1133">Transmembrane helix</keyword>
<evidence type="ECO:0000256" key="2">
    <source>
        <dbReference type="ARBA" id="ARBA00022448"/>
    </source>
</evidence>
<feature type="transmembrane region" description="Helical" evidence="7">
    <location>
        <begin position="298"/>
        <end position="316"/>
    </location>
</feature>
<dbReference type="EMBL" id="JMIY01000007">
    <property type="protein sequence ID" value="KCZ71200.1"/>
    <property type="molecule type" value="Genomic_DNA"/>
</dbReference>
<protein>
    <recommendedName>
        <fullName evidence="8">Tetrahaem cytochrome domain-containing protein</fullName>
    </recommendedName>
</protein>
<evidence type="ECO:0000313" key="10">
    <source>
        <dbReference type="Proteomes" id="UP000027153"/>
    </source>
</evidence>
<evidence type="ECO:0000256" key="1">
    <source>
        <dbReference type="ARBA" id="ARBA00004196"/>
    </source>
</evidence>
<dbReference type="GO" id="GO:0046872">
    <property type="term" value="F:metal ion binding"/>
    <property type="evidence" value="ECO:0007669"/>
    <property type="project" value="UniProtKB-KW"/>
</dbReference>
<dbReference type="InterPro" id="IPR036280">
    <property type="entry name" value="Multihaem_cyt_sf"/>
</dbReference>
<comment type="subcellular location">
    <subcellularLocation>
        <location evidence="1">Cell envelope</location>
    </subcellularLocation>
</comment>
<evidence type="ECO:0000256" key="5">
    <source>
        <dbReference type="ARBA" id="ARBA00022982"/>
    </source>
</evidence>
<dbReference type="OrthoDB" id="146826at2157"/>
<dbReference type="RefSeq" id="WP_048093459.1">
    <property type="nucleotide sequence ID" value="NZ_JMIY01000007.1"/>
</dbReference>
<evidence type="ECO:0000259" key="8">
    <source>
        <dbReference type="Pfam" id="PF14537"/>
    </source>
</evidence>
<dbReference type="Gene3D" id="1.10.780.10">
    <property type="entry name" value="Hydroxylamine Oxidoreductase, Chain A, domain 1"/>
    <property type="match status" value="1"/>
</dbReference>
<dbReference type="InterPro" id="IPR012286">
    <property type="entry name" value="Tetrahaem_cytochrome"/>
</dbReference>
<keyword evidence="6" id="KW-0408">Iron</keyword>
<keyword evidence="2" id="KW-0813">Transport</keyword>
<evidence type="ECO:0000256" key="6">
    <source>
        <dbReference type="ARBA" id="ARBA00023004"/>
    </source>
</evidence>
<comment type="caution">
    <text evidence="9">The sequence shown here is derived from an EMBL/GenBank/DDBJ whole genome shotgun (WGS) entry which is preliminary data.</text>
</comment>
<keyword evidence="7" id="KW-0812">Transmembrane</keyword>
<dbReference type="SUPFAM" id="SSF48695">
    <property type="entry name" value="Multiheme cytochromes"/>
    <property type="match status" value="1"/>
</dbReference>
<evidence type="ECO:0000256" key="3">
    <source>
        <dbReference type="ARBA" id="ARBA00022617"/>
    </source>
</evidence>
<evidence type="ECO:0000256" key="7">
    <source>
        <dbReference type="SAM" id="Phobius"/>
    </source>
</evidence>
<dbReference type="Proteomes" id="UP000027153">
    <property type="component" value="Unassembled WGS sequence"/>
</dbReference>
<keyword evidence="7" id="KW-0472">Membrane</keyword>
<proteinExistence type="predicted"/>
<sequence>MKNSLKIIIGIIHVLLTIAILQLLVQPVIAAPPDLPNNSCADCHRKLIFTSEEQRQFVDIRIKHLESGISCSIVCHEDKLNKSIASTYAMWSVSTHALFDVTCEKCHGGDPLAITKKDAHIGISKINIARINTPESCGKCHEPELDEFKNSEHFKKLESGEEGPAPACITCHQAHSVRVLTSSEIEDFCSNCHNRITGIDPAVPKKAEEALSSIRELQVEISKARGAIISAKASGKDVTAAENELEDARSILKHIPSVWHRFNLTFFETEVKEGIEDAQRAQNIIMAEMPAASPPAKAPGFEVILLISCLLIAYFLKKR</sequence>
<dbReference type="Pfam" id="PF14537">
    <property type="entry name" value="Cytochrom_c3_2"/>
    <property type="match status" value="1"/>
</dbReference>
<feature type="domain" description="Tetrahaem cytochrome" evidence="8">
    <location>
        <begin position="96"/>
        <end position="194"/>
    </location>
</feature>
<keyword evidence="3" id="KW-0349">Heme</keyword>
<evidence type="ECO:0000256" key="4">
    <source>
        <dbReference type="ARBA" id="ARBA00022723"/>
    </source>
</evidence>
<gene>
    <name evidence="9" type="ORF">ANME2D_03235</name>
</gene>
<accession>A0A062V717</accession>
<name>A0A062V717_9EURY</name>
<organism evidence="9 10">
    <name type="scientific">Candidatus Methanoperedens nitratireducens</name>
    <dbReference type="NCBI Taxonomy" id="1392998"/>
    <lineage>
        <taxon>Archaea</taxon>
        <taxon>Methanobacteriati</taxon>
        <taxon>Methanobacteriota</taxon>
        <taxon>Stenosarchaea group</taxon>
        <taxon>Methanomicrobia</taxon>
        <taxon>Methanosarcinales</taxon>
        <taxon>ANME-2 cluster</taxon>
        <taxon>Candidatus Methanoperedentaceae</taxon>
        <taxon>Candidatus Methanoperedens</taxon>
    </lineage>
</organism>
<reference evidence="9 10" key="1">
    <citation type="journal article" date="2013" name="Nature">
        <title>Anaerobic oxidation of methane coupled to nitrate reduction in a novel archaeal lineage.</title>
        <authorList>
            <person name="Haroon M.F."/>
            <person name="Hu S."/>
            <person name="Shi Y."/>
            <person name="Imelfort M."/>
            <person name="Keller J."/>
            <person name="Hugenholtz P."/>
            <person name="Yuan Z."/>
            <person name="Tyson G.W."/>
        </authorList>
    </citation>
    <scope>NUCLEOTIDE SEQUENCE [LARGE SCALE GENOMIC DNA]</scope>
    <source>
        <strain evidence="9 10">ANME-2d</strain>
    </source>
</reference>
<evidence type="ECO:0000313" key="9">
    <source>
        <dbReference type="EMBL" id="KCZ71200.1"/>
    </source>
</evidence>
<keyword evidence="10" id="KW-1185">Reference proteome</keyword>
<keyword evidence="5" id="KW-0249">Electron transport</keyword>
<keyword evidence="4" id="KW-0479">Metal-binding</keyword>